<feature type="domain" description="Prephenate dehydratase" evidence="21">
    <location>
        <begin position="91"/>
        <end position="266"/>
    </location>
</feature>
<evidence type="ECO:0000259" key="21">
    <source>
        <dbReference type="PROSITE" id="PS51171"/>
    </source>
</evidence>
<comment type="pathway">
    <text evidence="5">Metabolic intermediate biosynthesis; prephenate biosynthesis; prephenate from chorismate: step 1/1.</text>
</comment>
<dbReference type="CDD" id="cd13630">
    <property type="entry name" value="PBP2_PDT_1"/>
    <property type="match status" value="1"/>
</dbReference>
<dbReference type="UniPathway" id="UPA00120">
    <property type="reaction ID" value="UER00203"/>
</dbReference>
<gene>
    <name evidence="23" type="primary">pheA</name>
    <name evidence="23" type="ORF">ENM99_00920</name>
</gene>
<evidence type="ECO:0000259" key="22">
    <source>
        <dbReference type="PROSITE" id="PS51671"/>
    </source>
</evidence>
<dbReference type="Pfam" id="PF01817">
    <property type="entry name" value="CM_2"/>
    <property type="match status" value="1"/>
</dbReference>
<dbReference type="Gene3D" id="3.30.70.260">
    <property type="match status" value="1"/>
</dbReference>
<keyword evidence="10" id="KW-0028">Amino-acid biosynthesis</keyword>
<evidence type="ECO:0000256" key="10">
    <source>
        <dbReference type="ARBA" id="ARBA00022605"/>
    </source>
</evidence>
<comment type="catalytic activity">
    <reaction evidence="18">
        <text>prephenate + H(+) = 3-phenylpyruvate + CO2 + H2O</text>
        <dbReference type="Rhea" id="RHEA:21648"/>
        <dbReference type="ChEBI" id="CHEBI:15377"/>
        <dbReference type="ChEBI" id="CHEBI:15378"/>
        <dbReference type="ChEBI" id="CHEBI:16526"/>
        <dbReference type="ChEBI" id="CHEBI:18005"/>
        <dbReference type="ChEBI" id="CHEBI:29934"/>
        <dbReference type="EC" id="4.2.1.51"/>
    </reaction>
</comment>
<evidence type="ECO:0000256" key="17">
    <source>
        <dbReference type="ARBA" id="ARBA00031520"/>
    </source>
</evidence>
<evidence type="ECO:0000256" key="8">
    <source>
        <dbReference type="ARBA" id="ARBA00014401"/>
    </source>
</evidence>
<evidence type="ECO:0000256" key="14">
    <source>
        <dbReference type="ARBA" id="ARBA00023239"/>
    </source>
</evidence>
<organism evidence="23">
    <name type="scientific">Desulfurella acetivorans</name>
    <dbReference type="NCBI Taxonomy" id="33002"/>
    <lineage>
        <taxon>Bacteria</taxon>
        <taxon>Pseudomonadati</taxon>
        <taxon>Campylobacterota</taxon>
        <taxon>Desulfurellia</taxon>
        <taxon>Desulfurellales</taxon>
        <taxon>Desulfurellaceae</taxon>
        <taxon>Desulfurella</taxon>
    </lineage>
</organism>
<dbReference type="AlphaFoldDB" id="A0A7C6A660"/>
<keyword evidence="14 23" id="KW-0456">Lyase</keyword>
<comment type="caution">
    <text evidence="23">The sequence shown here is derived from an EMBL/GenBank/DDBJ whole genome shotgun (WGS) entry which is preliminary data.</text>
</comment>
<evidence type="ECO:0000256" key="12">
    <source>
        <dbReference type="ARBA" id="ARBA00023222"/>
    </source>
</evidence>
<evidence type="ECO:0000313" key="23">
    <source>
        <dbReference type="EMBL" id="HHS48421.1"/>
    </source>
</evidence>
<feature type="domain" description="Chorismate mutase" evidence="20">
    <location>
        <begin position="1"/>
        <end position="91"/>
    </location>
</feature>
<evidence type="ECO:0000256" key="11">
    <source>
        <dbReference type="ARBA" id="ARBA00023141"/>
    </source>
</evidence>
<accession>A0A7C6A660</accession>
<name>A0A7C6A660_DESAE</name>
<comment type="catalytic activity">
    <reaction evidence="1">
        <text>chorismate = prephenate</text>
        <dbReference type="Rhea" id="RHEA:13897"/>
        <dbReference type="ChEBI" id="CHEBI:29748"/>
        <dbReference type="ChEBI" id="CHEBI:29934"/>
        <dbReference type="EC" id="5.4.99.5"/>
    </reaction>
</comment>
<dbReference type="SUPFAM" id="SSF48600">
    <property type="entry name" value="Chorismate mutase II"/>
    <property type="match status" value="1"/>
</dbReference>
<evidence type="ECO:0000256" key="4">
    <source>
        <dbReference type="ARBA" id="ARBA00004741"/>
    </source>
</evidence>
<dbReference type="InterPro" id="IPR045865">
    <property type="entry name" value="ACT-like_dom_sf"/>
</dbReference>
<keyword evidence="11" id="KW-0057">Aromatic amino acid biosynthesis</keyword>
<dbReference type="InterPro" id="IPR036979">
    <property type="entry name" value="CM_dom_sf"/>
</dbReference>
<dbReference type="CDD" id="cd04905">
    <property type="entry name" value="ACT_CM-PDT"/>
    <property type="match status" value="1"/>
</dbReference>
<dbReference type="PROSITE" id="PS51168">
    <property type="entry name" value="CHORISMATE_MUT_2"/>
    <property type="match status" value="1"/>
</dbReference>
<dbReference type="PROSITE" id="PS00858">
    <property type="entry name" value="PREPHENATE_DEHYDR_2"/>
    <property type="match status" value="1"/>
</dbReference>
<evidence type="ECO:0000256" key="13">
    <source>
        <dbReference type="ARBA" id="ARBA00023235"/>
    </source>
</evidence>
<evidence type="ECO:0000256" key="19">
    <source>
        <dbReference type="PIRSR" id="PIRSR001500-2"/>
    </source>
</evidence>
<dbReference type="PANTHER" id="PTHR21022">
    <property type="entry name" value="PREPHENATE DEHYDRATASE P PROTEIN"/>
    <property type="match status" value="1"/>
</dbReference>
<dbReference type="InterPro" id="IPR036263">
    <property type="entry name" value="Chorismate_II_sf"/>
</dbReference>
<dbReference type="GO" id="GO:0005737">
    <property type="term" value="C:cytoplasm"/>
    <property type="evidence" value="ECO:0007669"/>
    <property type="project" value="UniProtKB-SubCell"/>
</dbReference>
<dbReference type="EMBL" id="DRZX01000041">
    <property type="protein sequence ID" value="HHS48421.1"/>
    <property type="molecule type" value="Genomic_DNA"/>
</dbReference>
<dbReference type="SUPFAM" id="SSF53850">
    <property type="entry name" value="Periplasmic binding protein-like II"/>
    <property type="match status" value="1"/>
</dbReference>
<evidence type="ECO:0000256" key="2">
    <source>
        <dbReference type="ARBA" id="ARBA00002364"/>
    </source>
</evidence>
<dbReference type="GO" id="GO:0004106">
    <property type="term" value="F:chorismate mutase activity"/>
    <property type="evidence" value="ECO:0007669"/>
    <property type="project" value="UniProtKB-EC"/>
</dbReference>
<evidence type="ECO:0000256" key="16">
    <source>
        <dbReference type="ARBA" id="ARBA00031175"/>
    </source>
</evidence>
<evidence type="ECO:0000256" key="3">
    <source>
        <dbReference type="ARBA" id="ARBA00004496"/>
    </source>
</evidence>
<dbReference type="PIRSF" id="PIRSF001500">
    <property type="entry name" value="Chor_mut_pdt_Ppr"/>
    <property type="match status" value="1"/>
</dbReference>
<dbReference type="SMART" id="SM00830">
    <property type="entry name" value="CM_2"/>
    <property type="match status" value="1"/>
</dbReference>
<keyword evidence="13" id="KW-0413">Isomerase</keyword>
<evidence type="ECO:0000256" key="7">
    <source>
        <dbReference type="ARBA" id="ARBA00013147"/>
    </source>
</evidence>
<dbReference type="InterPro" id="IPR018528">
    <property type="entry name" value="Preph_deHydtase_CS"/>
</dbReference>
<protein>
    <recommendedName>
        <fullName evidence="8">Bifunctional chorismate mutase/prephenate dehydratase</fullName>
        <ecNumber evidence="7">4.2.1.51</ecNumber>
        <ecNumber evidence="6">5.4.99.5</ecNumber>
    </recommendedName>
    <alternativeName>
        <fullName evidence="17">Chorismate mutase-prephenate dehydratase</fullName>
    </alternativeName>
    <alternativeName>
        <fullName evidence="16">p-protein</fullName>
    </alternativeName>
</protein>
<dbReference type="GO" id="GO:0046417">
    <property type="term" value="P:chorismate metabolic process"/>
    <property type="evidence" value="ECO:0007669"/>
    <property type="project" value="InterPro"/>
</dbReference>
<proteinExistence type="predicted"/>
<evidence type="ECO:0000259" key="20">
    <source>
        <dbReference type="PROSITE" id="PS51168"/>
    </source>
</evidence>
<dbReference type="InterPro" id="IPR008242">
    <property type="entry name" value="Chor_mutase/pphenate_deHydtase"/>
</dbReference>
<dbReference type="FunFam" id="3.30.70.260:FF:000012">
    <property type="entry name" value="Prephenate dehydratase"/>
    <property type="match status" value="1"/>
</dbReference>
<dbReference type="FunFam" id="3.40.190.10:FF:000029">
    <property type="entry name" value="Chorismate mutase/Prephenate dehydratase"/>
    <property type="match status" value="1"/>
</dbReference>
<dbReference type="PROSITE" id="PS51171">
    <property type="entry name" value="PREPHENATE_DEHYDR_3"/>
    <property type="match status" value="1"/>
</dbReference>
<keyword evidence="12" id="KW-0584">Phenylalanine biosynthesis</keyword>
<keyword evidence="9" id="KW-0963">Cytoplasm</keyword>
<comment type="subcellular location">
    <subcellularLocation>
        <location evidence="3">Cytoplasm</location>
    </subcellularLocation>
</comment>
<dbReference type="InterPro" id="IPR002701">
    <property type="entry name" value="CM_II_prokaryot"/>
</dbReference>
<reference evidence="23" key="1">
    <citation type="journal article" date="2020" name="mSystems">
        <title>Genome- and Community-Level Interaction Insights into Carbon Utilization and Element Cycling Functions of Hydrothermarchaeota in Hydrothermal Sediment.</title>
        <authorList>
            <person name="Zhou Z."/>
            <person name="Liu Y."/>
            <person name="Xu W."/>
            <person name="Pan J."/>
            <person name="Luo Z.H."/>
            <person name="Li M."/>
        </authorList>
    </citation>
    <scope>NUCLEOTIDE SEQUENCE [LARGE SCALE GENOMIC DNA]</scope>
    <source>
        <strain evidence="23">SpSt-1135</strain>
    </source>
</reference>
<evidence type="ECO:0000256" key="5">
    <source>
        <dbReference type="ARBA" id="ARBA00004817"/>
    </source>
</evidence>
<dbReference type="EC" id="4.2.1.51" evidence="7"/>
<dbReference type="GO" id="GO:0004664">
    <property type="term" value="F:prephenate dehydratase activity"/>
    <property type="evidence" value="ECO:0007669"/>
    <property type="project" value="UniProtKB-EC"/>
</dbReference>
<dbReference type="InterPro" id="IPR002912">
    <property type="entry name" value="ACT_dom"/>
</dbReference>
<dbReference type="SUPFAM" id="SSF55021">
    <property type="entry name" value="ACT-like"/>
    <property type="match status" value="1"/>
</dbReference>
<dbReference type="PROSITE" id="PS00857">
    <property type="entry name" value="PREPHENATE_DEHYDR_1"/>
    <property type="match status" value="1"/>
</dbReference>
<evidence type="ECO:0000256" key="9">
    <source>
        <dbReference type="ARBA" id="ARBA00022490"/>
    </source>
</evidence>
<evidence type="ECO:0000256" key="6">
    <source>
        <dbReference type="ARBA" id="ARBA00012404"/>
    </source>
</evidence>
<dbReference type="PANTHER" id="PTHR21022:SF19">
    <property type="entry name" value="PREPHENATE DEHYDRATASE-RELATED"/>
    <property type="match status" value="1"/>
</dbReference>
<evidence type="ECO:0000256" key="1">
    <source>
        <dbReference type="ARBA" id="ARBA00000824"/>
    </source>
</evidence>
<dbReference type="FunFam" id="3.40.190.10:FF:000034">
    <property type="entry name" value="Chorismate mutase/prephenate dehydratase"/>
    <property type="match status" value="1"/>
</dbReference>
<dbReference type="Gene3D" id="1.20.59.10">
    <property type="entry name" value="Chorismate mutase"/>
    <property type="match status" value="1"/>
</dbReference>
<dbReference type="Gene3D" id="3.40.190.10">
    <property type="entry name" value="Periplasmic binding protein-like II"/>
    <property type="match status" value="2"/>
</dbReference>
<dbReference type="Pfam" id="PF00800">
    <property type="entry name" value="PDT"/>
    <property type="match status" value="1"/>
</dbReference>
<keyword evidence="15" id="KW-0511">Multifunctional enzyme</keyword>
<dbReference type="Proteomes" id="UP000886400">
    <property type="component" value="Unassembled WGS sequence"/>
</dbReference>
<evidence type="ECO:0000256" key="18">
    <source>
        <dbReference type="ARBA" id="ARBA00047848"/>
    </source>
</evidence>
<comment type="function">
    <text evidence="2">Catalyzes the Claisen rearrangement of chorismate to prephenate and the decarboxylation/dehydration of prephenate to phenylpyruvate.</text>
</comment>
<comment type="pathway">
    <text evidence="4">Amino-acid biosynthesis; L-phenylalanine biosynthesis; phenylpyruvate from prephenate: step 1/1.</text>
</comment>
<dbReference type="NCBIfam" id="NF008865">
    <property type="entry name" value="PRK11898.1"/>
    <property type="match status" value="1"/>
</dbReference>
<dbReference type="PROSITE" id="PS51671">
    <property type="entry name" value="ACT"/>
    <property type="match status" value="1"/>
</dbReference>
<evidence type="ECO:0000256" key="15">
    <source>
        <dbReference type="ARBA" id="ARBA00023268"/>
    </source>
</evidence>
<feature type="domain" description="ACT" evidence="22">
    <location>
        <begin position="278"/>
        <end position="355"/>
    </location>
</feature>
<dbReference type="Pfam" id="PF01842">
    <property type="entry name" value="ACT"/>
    <property type="match status" value="1"/>
</dbReference>
<dbReference type="UniPathway" id="UPA00121">
    <property type="reaction ID" value="UER00345"/>
</dbReference>
<feature type="site" description="Essential for prephenate dehydratase activity" evidence="19">
    <location>
        <position position="259"/>
    </location>
</feature>
<dbReference type="GO" id="GO:0009094">
    <property type="term" value="P:L-phenylalanine biosynthetic process"/>
    <property type="evidence" value="ECO:0007669"/>
    <property type="project" value="UniProtKB-UniPathway"/>
</dbReference>
<sequence length="359" mass="40561">MNKDKDLETLRLQINEIDNKIIELLEKRSEIVKKIGSIKREKGLSFYVPERENQIYKTLDSLKLNFMNKNSLKAIFREIMSASIKMEEPLTISYLGPEATFTHQAAIEKFGTSLYYQPEESIEDVFFDVEQDRADFGVVPIENSIEGVVNYTLDMFVNSNVKIVSEIMVDIKHNLLSKSTSLSEIKTVYSHPNALGQCKNWLKKHLPNAILLETASTAKAAKIAAKDKSAAAISSLAASSLYDLNVLAKGIEDKINNVTRFLVIGKHIPSPSGEDKTSLMFSIHDKVGALYSILKIFYDNQINLTRIESRPSKQENWSYIFYVDVDGHIESESVKKAFDSLSEVVPFVKLLGSYPKYIK</sequence>
<dbReference type="EC" id="5.4.99.5" evidence="6"/>
<dbReference type="InterPro" id="IPR001086">
    <property type="entry name" value="Preph_deHydtase"/>
</dbReference>